<dbReference type="Pfam" id="PF21274">
    <property type="entry name" value="Rng_hyd_C"/>
    <property type="match status" value="1"/>
</dbReference>
<name>A0A8H3FKE6_9LECA</name>
<keyword evidence="1" id="KW-0285">Flavoprotein</keyword>
<dbReference type="OrthoDB" id="2096480at2759"/>
<dbReference type="EMBL" id="CAJPDQ010000027">
    <property type="protein sequence ID" value="CAF9927596.1"/>
    <property type="molecule type" value="Genomic_DNA"/>
</dbReference>
<keyword evidence="4" id="KW-1185">Reference proteome</keyword>
<dbReference type="Gene3D" id="3.40.30.120">
    <property type="match status" value="1"/>
</dbReference>
<dbReference type="InterPro" id="IPR050641">
    <property type="entry name" value="RIFMO-like"/>
</dbReference>
<dbReference type="GO" id="GO:0071949">
    <property type="term" value="F:FAD binding"/>
    <property type="evidence" value="ECO:0007669"/>
    <property type="project" value="InterPro"/>
</dbReference>
<dbReference type="PANTHER" id="PTHR43004">
    <property type="entry name" value="TRK SYSTEM POTASSIUM UPTAKE PROTEIN"/>
    <property type="match status" value="1"/>
</dbReference>
<dbReference type="PANTHER" id="PTHR43004:SF19">
    <property type="entry name" value="BINDING MONOOXYGENASE, PUTATIVE (JCVI)-RELATED"/>
    <property type="match status" value="1"/>
</dbReference>
<protein>
    <recommendedName>
        <fullName evidence="5">FAD-dependent oxidoreductase</fullName>
    </recommendedName>
</protein>
<accession>A0A8H3FKE6</accession>
<reference evidence="3" key="1">
    <citation type="submission" date="2021-03" db="EMBL/GenBank/DDBJ databases">
        <authorList>
            <person name="Tagirdzhanova G."/>
        </authorList>
    </citation>
    <scope>NUCLEOTIDE SEQUENCE</scope>
</reference>
<gene>
    <name evidence="3" type="ORF">GOMPHAMPRED_004445</name>
</gene>
<dbReference type="Pfam" id="PF13450">
    <property type="entry name" value="NAD_binding_8"/>
    <property type="match status" value="1"/>
</dbReference>
<evidence type="ECO:0008006" key="5">
    <source>
        <dbReference type="Google" id="ProtNLM"/>
    </source>
</evidence>
<dbReference type="SUPFAM" id="SSF51905">
    <property type="entry name" value="FAD/NAD(P)-binding domain"/>
    <property type="match status" value="1"/>
</dbReference>
<comment type="caution">
    <text evidence="3">The sequence shown here is derived from an EMBL/GenBank/DDBJ whole genome shotgun (WGS) entry which is preliminary data.</text>
</comment>
<dbReference type="AlphaFoldDB" id="A0A8H3FKE6"/>
<dbReference type="Gene3D" id="3.50.50.60">
    <property type="entry name" value="FAD/NAD(P)-binding domain"/>
    <property type="match status" value="1"/>
</dbReference>
<evidence type="ECO:0000256" key="2">
    <source>
        <dbReference type="ARBA" id="ARBA00022827"/>
    </source>
</evidence>
<organism evidence="3 4">
    <name type="scientific">Gomphillus americanus</name>
    <dbReference type="NCBI Taxonomy" id="1940652"/>
    <lineage>
        <taxon>Eukaryota</taxon>
        <taxon>Fungi</taxon>
        <taxon>Dikarya</taxon>
        <taxon>Ascomycota</taxon>
        <taxon>Pezizomycotina</taxon>
        <taxon>Lecanoromycetes</taxon>
        <taxon>OSLEUM clade</taxon>
        <taxon>Ostropomycetidae</taxon>
        <taxon>Ostropales</taxon>
        <taxon>Graphidaceae</taxon>
        <taxon>Gomphilloideae</taxon>
        <taxon>Gomphillus</taxon>
    </lineage>
</organism>
<evidence type="ECO:0000313" key="3">
    <source>
        <dbReference type="EMBL" id="CAF9927596.1"/>
    </source>
</evidence>
<sequence length="182" mass="20090">MTQEDYDVVIAGAGPVGLLLSCELARTGLSVIILEQDPEAGANWKAAPMGLRGLNTPSIELLYRRGLMDDVLGNNRTQSTFKKTEGYQSGMPELELENGTRLGVKLHGGNGLLVEFSDDRKLAKLDQGYKDRVNYLTIPVKDNLGLQAMLVRPDGIVAWVAEQDPETDIEAAKKALRRWFEF</sequence>
<dbReference type="Proteomes" id="UP000664169">
    <property type="component" value="Unassembled WGS sequence"/>
</dbReference>
<proteinExistence type="predicted"/>
<dbReference type="InterPro" id="IPR036188">
    <property type="entry name" value="FAD/NAD-bd_sf"/>
</dbReference>
<dbReference type="GO" id="GO:0016709">
    <property type="term" value="F:oxidoreductase activity, acting on paired donors, with incorporation or reduction of molecular oxygen, NAD(P)H as one donor, and incorporation of one atom of oxygen"/>
    <property type="evidence" value="ECO:0007669"/>
    <property type="project" value="UniProtKB-ARBA"/>
</dbReference>
<evidence type="ECO:0000256" key="1">
    <source>
        <dbReference type="ARBA" id="ARBA00022630"/>
    </source>
</evidence>
<keyword evidence="2" id="KW-0274">FAD</keyword>
<evidence type="ECO:0000313" key="4">
    <source>
        <dbReference type="Proteomes" id="UP000664169"/>
    </source>
</evidence>